<reference evidence="1 3" key="1">
    <citation type="journal article" date="2017" name="Nature">
        <title>The sunflower genome provides insights into oil metabolism, flowering and Asterid evolution.</title>
        <authorList>
            <person name="Badouin H."/>
            <person name="Gouzy J."/>
            <person name="Grassa C.J."/>
            <person name="Murat F."/>
            <person name="Staton S.E."/>
            <person name="Cottret L."/>
            <person name="Lelandais-Briere C."/>
            <person name="Owens G.L."/>
            <person name="Carrere S."/>
            <person name="Mayjonade B."/>
            <person name="Legrand L."/>
            <person name="Gill N."/>
            <person name="Kane N.C."/>
            <person name="Bowers J.E."/>
            <person name="Hubner S."/>
            <person name="Bellec A."/>
            <person name="Berard A."/>
            <person name="Berges H."/>
            <person name="Blanchet N."/>
            <person name="Boniface M.C."/>
            <person name="Brunel D."/>
            <person name="Catrice O."/>
            <person name="Chaidir N."/>
            <person name="Claudel C."/>
            <person name="Donnadieu C."/>
            <person name="Faraut T."/>
            <person name="Fievet G."/>
            <person name="Helmstetter N."/>
            <person name="King M."/>
            <person name="Knapp S.J."/>
            <person name="Lai Z."/>
            <person name="Le Paslier M.C."/>
            <person name="Lippi Y."/>
            <person name="Lorenzon L."/>
            <person name="Mandel J.R."/>
            <person name="Marage G."/>
            <person name="Marchand G."/>
            <person name="Marquand E."/>
            <person name="Bret-Mestries E."/>
            <person name="Morien E."/>
            <person name="Nambeesan S."/>
            <person name="Nguyen T."/>
            <person name="Pegot-Espagnet P."/>
            <person name="Pouilly N."/>
            <person name="Raftis F."/>
            <person name="Sallet E."/>
            <person name="Schiex T."/>
            <person name="Thomas J."/>
            <person name="Vandecasteele C."/>
            <person name="Vares D."/>
            <person name="Vear F."/>
            <person name="Vautrin S."/>
            <person name="Crespi M."/>
            <person name="Mangin B."/>
            <person name="Burke J.M."/>
            <person name="Salse J."/>
            <person name="Munos S."/>
            <person name="Vincourt P."/>
            <person name="Rieseberg L.H."/>
            <person name="Langlade N.B."/>
        </authorList>
    </citation>
    <scope>NUCLEOTIDE SEQUENCE [LARGE SCALE GENOMIC DNA]</scope>
    <source>
        <strain evidence="3">cv. SF193</strain>
        <tissue evidence="1">Leaves</tissue>
    </source>
</reference>
<dbReference type="Proteomes" id="UP000215914">
    <property type="component" value="Chromosome 14"/>
</dbReference>
<reference evidence="2" key="2">
    <citation type="submission" date="2017-02" db="EMBL/GenBank/DDBJ databases">
        <title>Sunflower complete genome.</title>
        <authorList>
            <person name="Langlade N."/>
            <person name="Munos S."/>
        </authorList>
    </citation>
    <scope>NUCLEOTIDE SEQUENCE [LARGE SCALE GENOMIC DNA]</scope>
    <source>
        <tissue evidence="2">Leaves</tissue>
    </source>
</reference>
<sequence>MVLKKMDDIIDAFALDSTKKRNRSQERNVITTRRGVLSLYLYGYFDCGIYLFC</sequence>
<protein>
    <submittedName>
        <fullName evidence="2">Uncharacterized protein</fullName>
    </submittedName>
</protein>
<dbReference type="EMBL" id="CM007903">
    <property type="protein sequence ID" value="OTF99917.1"/>
    <property type="molecule type" value="Genomic_DNA"/>
</dbReference>
<dbReference type="InParanoid" id="A0A251SM62"/>
<proteinExistence type="predicted"/>
<dbReference type="Gramene" id="mRNA:HanXRQr2_Chr14g0669171">
    <property type="protein sequence ID" value="mRNA:HanXRQr2_Chr14g0669171"/>
    <property type="gene ID" value="HanXRQr2_Chr14g0669171"/>
</dbReference>
<evidence type="ECO:0000313" key="2">
    <source>
        <dbReference type="EMBL" id="OTF99917.1"/>
    </source>
</evidence>
<evidence type="ECO:0000313" key="3">
    <source>
        <dbReference type="Proteomes" id="UP000215914"/>
    </source>
</evidence>
<name>A0A251SM62_HELAN</name>
<evidence type="ECO:0000313" key="1">
    <source>
        <dbReference type="EMBL" id="KAF5771311.1"/>
    </source>
</evidence>
<gene>
    <name evidence="2" type="ORF">HannXRQ_Chr14g0461831</name>
    <name evidence="1" type="ORF">HanXRQr2_Chr14g0669171</name>
</gene>
<dbReference type="AlphaFoldDB" id="A0A251SM62"/>
<accession>A0A251SM62</accession>
<organism evidence="2 3">
    <name type="scientific">Helianthus annuus</name>
    <name type="common">Common sunflower</name>
    <dbReference type="NCBI Taxonomy" id="4232"/>
    <lineage>
        <taxon>Eukaryota</taxon>
        <taxon>Viridiplantae</taxon>
        <taxon>Streptophyta</taxon>
        <taxon>Embryophyta</taxon>
        <taxon>Tracheophyta</taxon>
        <taxon>Spermatophyta</taxon>
        <taxon>Magnoliopsida</taxon>
        <taxon>eudicotyledons</taxon>
        <taxon>Gunneridae</taxon>
        <taxon>Pentapetalae</taxon>
        <taxon>asterids</taxon>
        <taxon>campanulids</taxon>
        <taxon>Asterales</taxon>
        <taxon>Asteraceae</taxon>
        <taxon>Asteroideae</taxon>
        <taxon>Heliantheae alliance</taxon>
        <taxon>Heliantheae</taxon>
        <taxon>Helianthus</taxon>
    </lineage>
</organism>
<keyword evidence="3" id="KW-1185">Reference proteome</keyword>
<reference evidence="1" key="3">
    <citation type="submission" date="2020-06" db="EMBL/GenBank/DDBJ databases">
        <title>Helianthus annuus Genome sequencing and assembly Release 2.</title>
        <authorList>
            <person name="Gouzy J."/>
            <person name="Langlade N."/>
            <person name="Munos S."/>
        </authorList>
    </citation>
    <scope>NUCLEOTIDE SEQUENCE</scope>
    <source>
        <tissue evidence="1">Leaves</tissue>
    </source>
</reference>
<dbReference type="EMBL" id="MNCJ02000329">
    <property type="protein sequence ID" value="KAF5771311.1"/>
    <property type="molecule type" value="Genomic_DNA"/>
</dbReference>